<dbReference type="Gramene" id="Mp2g24020.1">
    <property type="protein sequence ID" value="Mp2g24020.1.cds1"/>
    <property type="gene ID" value="Mp2g24020"/>
</dbReference>
<sequence length="121" mass="14305">MKLPFTWIFRSRIKSFVRTDRLSNLVVCSASLLRVPPELEDSCVVLHFFLHNYFLARDAFSTQFHDKNWEPPKTGGSQDGHGYIYLKASIRIFRETRSEFRTFQYRELPVKQSIQLSRSCL</sequence>
<name>A0A2R6WPD3_MARPO</name>
<reference evidence="2" key="1">
    <citation type="journal article" date="2017" name="Cell">
        <title>Insights into land plant evolution garnered from the Marchantia polymorpha genome.</title>
        <authorList>
            <person name="Bowman J.L."/>
            <person name="Kohchi T."/>
            <person name="Yamato K.T."/>
            <person name="Jenkins J."/>
            <person name="Shu S."/>
            <person name="Ishizaki K."/>
            <person name="Yamaoka S."/>
            <person name="Nishihama R."/>
            <person name="Nakamura Y."/>
            <person name="Berger F."/>
            <person name="Adam C."/>
            <person name="Aki S.S."/>
            <person name="Althoff F."/>
            <person name="Araki T."/>
            <person name="Arteaga-Vazquez M.A."/>
            <person name="Balasubrmanian S."/>
            <person name="Barry K."/>
            <person name="Bauer D."/>
            <person name="Boehm C.R."/>
            <person name="Briginshaw L."/>
            <person name="Caballero-Perez J."/>
            <person name="Catarino B."/>
            <person name="Chen F."/>
            <person name="Chiyoda S."/>
            <person name="Chovatia M."/>
            <person name="Davies K.M."/>
            <person name="Delmans M."/>
            <person name="Demura T."/>
            <person name="Dierschke T."/>
            <person name="Dolan L."/>
            <person name="Dorantes-Acosta A.E."/>
            <person name="Eklund D.M."/>
            <person name="Florent S.N."/>
            <person name="Flores-Sandoval E."/>
            <person name="Fujiyama A."/>
            <person name="Fukuzawa H."/>
            <person name="Galik B."/>
            <person name="Grimanelli D."/>
            <person name="Grimwood J."/>
            <person name="Grossniklaus U."/>
            <person name="Hamada T."/>
            <person name="Haseloff J."/>
            <person name="Hetherington A.J."/>
            <person name="Higo A."/>
            <person name="Hirakawa Y."/>
            <person name="Hundley H.N."/>
            <person name="Ikeda Y."/>
            <person name="Inoue K."/>
            <person name="Inoue S.I."/>
            <person name="Ishida S."/>
            <person name="Jia Q."/>
            <person name="Kakita M."/>
            <person name="Kanazawa T."/>
            <person name="Kawai Y."/>
            <person name="Kawashima T."/>
            <person name="Kennedy M."/>
            <person name="Kinose K."/>
            <person name="Kinoshita T."/>
            <person name="Kohara Y."/>
            <person name="Koide E."/>
            <person name="Komatsu K."/>
            <person name="Kopischke S."/>
            <person name="Kubo M."/>
            <person name="Kyozuka J."/>
            <person name="Lagercrantz U."/>
            <person name="Lin S.S."/>
            <person name="Lindquist E."/>
            <person name="Lipzen A.M."/>
            <person name="Lu C.W."/>
            <person name="De Luna E."/>
            <person name="Martienssen R.A."/>
            <person name="Minamino N."/>
            <person name="Mizutani M."/>
            <person name="Mizutani M."/>
            <person name="Mochizuki N."/>
            <person name="Monte I."/>
            <person name="Mosher R."/>
            <person name="Nagasaki H."/>
            <person name="Nakagami H."/>
            <person name="Naramoto S."/>
            <person name="Nishitani K."/>
            <person name="Ohtani M."/>
            <person name="Okamoto T."/>
            <person name="Okumura M."/>
            <person name="Phillips J."/>
            <person name="Pollak B."/>
            <person name="Reinders A."/>
            <person name="Rovekamp M."/>
            <person name="Sano R."/>
            <person name="Sawa S."/>
            <person name="Schmid M.W."/>
            <person name="Shirakawa M."/>
            <person name="Solano R."/>
            <person name="Spunde A."/>
            <person name="Suetsugu N."/>
            <person name="Sugano S."/>
            <person name="Sugiyama A."/>
            <person name="Sun R."/>
            <person name="Suzuki Y."/>
            <person name="Takenaka M."/>
            <person name="Takezawa D."/>
            <person name="Tomogane H."/>
            <person name="Tsuzuki M."/>
            <person name="Ueda T."/>
            <person name="Umeda M."/>
            <person name="Ward J.M."/>
            <person name="Watanabe Y."/>
            <person name="Yazaki K."/>
            <person name="Yokoyama R."/>
            <person name="Yoshitake Y."/>
            <person name="Yotsui I."/>
            <person name="Zachgo S."/>
            <person name="Schmutz J."/>
        </authorList>
    </citation>
    <scope>NUCLEOTIDE SEQUENCE [LARGE SCALE GENOMIC DNA]</scope>
    <source>
        <strain evidence="2">Tak-1</strain>
    </source>
</reference>
<evidence type="ECO:0000313" key="1">
    <source>
        <dbReference type="EMBL" id="PTQ35712.1"/>
    </source>
</evidence>
<dbReference type="EMBL" id="KZ772741">
    <property type="protein sequence ID" value="PTQ35712.1"/>
    <property type="molecule type" value="Genomic_DNA"/>
</dbReference>
<evidence type="ECO:0000313" key="2">
    <source>
        <dbReference type="Proteomes" id="UP000244005"/>
    </source>
</evidence>
<gene>
    <name evidence="1" type="ORF">MARPO_0069s0051</name>
</gene>
<keyword evidence="2" id="KW-1185">Reference proteome</keyword>
<accession>A0A2R6WPD3</accession>
<protein>
    <submittedName>
        <fullName evidence="1">Uncharacterized protein</fullName>
    </submittedName>
</protein>
<organism evidence="1 2">
    <name type="scientific">Marchantia polymorpha</name>
    <name type="common">Common liverwort</name>
    <name type="synonym">Marchantia aquatica</name>
    <dbReference type="NCBI Taxonomy" id="3197"/>
    <lineage>
        <taxon>Eukaryota</taxon>
        <taxon>Viridiplantae</taxon>
        <taxon>Streptophyta</taxon>
        <taxon>Embryophyta</taxon>
        <taxon>Marchantiophyta</taxon>
        <taxon>Marchantiopsida</taxon>
        <taxon>Marchantiidae</taxon>
        <taxon>Marchantiales</taxon>
        <taxon>Marchantiaceae</taxon>
        <taxon>Marchantia</taxon>
    </lineage>
</organism>
<dbReference type="AlphaFoldDB" id="A0A2R6WPD3"/>
<proteinExistence type="predicted"/>
<dbReference type="Proteomes" id="UP000244005">
    <property type="component" value="Unassembled WGS sequence"/>
</dbReference>